<dbReference type="Proteomes" id="UP000290189">
    <property type="component" value="Unassembled WGS sequence"/>
</dbReference>
<dbReference type="GO" id="GO:0006888">
    <property type="term" value="P:endoplasmic reticulum to Golgi vesicle-mediated transport"/>
    <property type="evidence" value="ECO:0007669"/>
    <property type="project" value="InterPro"/>
</dbReference>
<dbReference type="InterPro" id="IPR042044">
    <property type="entry name" value="EXOC6PINT-1/Sec15/Tip20_C_dom2"/>
</dbReference>
<name>A0A0G4IQ22_PLABS</name>
<dbReference type="Proteomes" id="UP000039324">
    <property type="component" value="Unassembled WGS sequence"/>
</dbReference>
<dbReference type="PROSITE" id="PS51386">
    <property type="entry name" value="RINT1_TIP20"/>
    <property type="match status" value="1"/>
</dbReference>
<dbReference type="GO" id="GO:0006890">
    <property type="term" value="P:retrograde vesicle-mediated transport, Golgi to endoplasmic reticulum"/>
    <property type="evidence" value="ECO:0007669"/>
    <property type="project" value="InterPro"/>
</dbReference>
<dbReference type="EMBL" id="OVEO01000008">
    <property type="protein sequence ID" value="SPQ97775.1"/>
    <property type="molecule type" value="Genomic_DNA"/>
</dbReference>
<evidence type="ECO:0000313" key="4">
    <source>
        <dbReference type="Proteomes" id="UP000290189"/>
    </source>
</evidence>
<dbReference type="OMA" id="AQVVWIC"/>
<dbReference type="PANTHER" id="PTHR13520">
    <property type="entry name" value="RAD50-INTERACTING PROTEIN 1 RINT-1"/>
    <property type="match status" value="1"/>
</dbReference>
<dbReference type="STRING" id="37360.A0A0G4IQ22"/>
<dbReference type="AlphaFoldDB" id="A0A0G4IQ22"/>
<evidence type="ECO:0000313" key="1">
    <source>
        <dbReference type="EMBL" id="CEO97463.1"/>
    </source>
</evidence>
<dbReference type="GO" id="GO:0070939">
    <property type="term" value="C:Dsl1/NZR complex"/>
    <property type="evidence" value="ECO:0007669"/>
    <property type="project" value="InterPro"/>
</dbReference>
<accession>A0A0G4IQ22</accession>
<evidence type="ECO:0000313" key="2">
    <source>
        <dbReference type="EMBL" id="SPQ97775.1"/>
    </source>
</evidence>
<dbReference type="PANTHER" id="PTHR13520:SF0">
    <property type="entry name" value="RAD50-INTERACTING PROTEIN 1"/>
    <property type="match status" value="1"/>
</dbReference>
<keyword evidence="2" id="KW-0496">Mitochondrion</keyword>
<keyword evidence="3" id="KW-1185">Reference proteome</keyword>
<dbReference type="Pfam" id="PF04437">
    <property type="entry name" value="RINT1_TIP1"/>
    <property type="match status" value="1"/>
</dbReference>
<dbReference type="Gene3D" id="1.20.58.670">
    <property type="entry name" value="Dsl1p vesicle tethering complex, Tip20p subunit, domain D"/>
    <property type="match status" value="1"/>
</dbReference>
<dbReference type="GO" id="GO:0060628">
    <property type="term" value="P:regulation of ER to Golgi vesicle-mediated transport"/>
    <property type="evidence" value="ECO:0007669"/>
    <property type="project" value="TreeGrafter"/>
</dbReference>
<reference evidence="2 4" key="2">
    <citation type="submission" date="2018-03" db="EMBL/GenBank/DDBJ databases">
        <authorList>
            <person name="Fogelqvist J."/>
        </authorList>
    </citation>
    <scope>NUCLEOTIDE SEQUENCE [LARGE SCALE GENOMIC DNA]</scope>
</reference>
<sequence length="717" mass="77511">MPPGDGCNVLDGWAPGAPVPLSRVLDRKADLLAMASSLRTQLLEKQAEMSALRDKADGVIRRLASGQQSSATLSEIVNDACSCSADIRPRAQHALQALQSIVAARKYMDAVADVRSAIGALGPVLTAVQGAALNDSTYRLLADRTSDLIDLWGPKRGALGAASLAHVWASARISSMVDKWRTCLERAASNALNEIGWPCTSAGSMLRLSVDARARTHAQLMLTCLVALQNAFESPDAISGPGSWVLPLLCDPIIVRFKYHFDRESSATNRPDKPEWFLGFISRALAQHVPPLRNDLLPGNDGIVTAFVDRLLSPLKAKLEVLLRELATRTDLSLFQHCVKHVLAFEPCIVDVLTRTPSMRAILLAVERDTALAQLEFILEGLPSPWVTIHSTPLVVTTNSADALLSTLYQITEKTMSRLPILTHRLEFAALQGRLVTVYTQRCEALLELALKDISAAGVRTSATASSDWATFIGIVNSLDCVQSVLDDWSDRVLFVELQFVRGNRDALPNGVTSDDLLALQAFTSNTDSTAFFADECARMSQLIAEFVDLLVEVVVKAFSHAASSYLTRGILPQTSTGGDGEVALSASICDALSTLSTSMNIVSSQLAGRCFRRFWTGVAQGLDNVLYQRMIVDKYITRAGTVQLRADFDAITLLFRAHSEHPAAAMPHMSTSLSLLESPLSRVQDIVNDPVPMGPLSADEVAGLCKRISAAASVEI</sequence>
<evidence type="ECO:0000313" key="3">
    <source>
        <dbReference type="Proteomes" id="UP000039324"/>
    </source>
</evidence>
<organism evidence="1 3">
    <name type="scientific">Plasmodiophora brassicae</name>
    <name type="common">Clubroot disease agent</name>
    <dbReference type="NCBI Taxonomy" id="37360"/>
    <lineage>
        <taxon>Eukaryota</taxon>
        <taxon>Sar</taxon>
        <taxon>Rhizaria</taxon>
        <taxon>Endomyxa</taxon>
        <taxon>Phytomyxea</taxon>
        <taxon>Plasmodiophorida</taxon>
        <taxon>Plasmodiophoridae</taxon>
        <taxon>Plasmodiophora</taxon>
    </lineage>
</organism>
<dbReference type="EMBL" id="CDSF01000079">
    <property type="protein sequence ID" value="CEO97463.1"/>
    <property type="molecule type" value="Genomic_DNA"/>
</dbReference>
<reference evidence="1 3" key="1">
    <citation type="submission" date="2015-02" db="EMBL/GenBank/DDBJ databases">
        <authorList>
            <person name="Chooi Y.-H."/>
        </authorList>
    </citation>
    <scope>NUCLEOTIDE SEQUENCE [LARGE SCALE GENOMIC DNA]</scope>
    <source>
        <strain evidence="1">E3</strain>
    </source>
</reference>
<proteinExistence type="predicted"/>
<dbReference type="InterPro" id="IPR007528">
    <property type="entry name" value="RINT1_Tip20"/>
</dbReference>
<gene>
    <name evidence="1" type="ORF">PBRA_000808</name>
    <name evidence="2" type="ORF">PLBR_LOCUS4990</name>
</gene>
<geneLocation type="mitochondrion" evidence="2"/>
<dbReference type="OrthoDB" id="2189254at2759"/>
<protein>
    <submittedName>
        <fullName evidence="1">Uncharacterized protein</fullName>
    </submittedName>
</protein>